<dbReference type="EMBL" id="QWKP01000218">
    <property type="protein sequence ID" value="RHA37983.1"/>
    <property type="molecule type" value="Genomic_DNA"/>
</dbReference>
<name>A0A413RI51_9CELL</name>
<gene>
    <name evidence="7" type="ORF">D1825_15430</name>
</gene>
<accession>A0A413RI51</accession>
<evidence type="ECO:0000256" key="4">
    <source>
        <dbReference type="ARBA" id="ARBA00022857"/>
    </source>
</evidence>
<dbReference type="AlphaFoldDB" id="A0A413RI51"/>
<dbReference type="Pfam" id="PF00724">
    <property type="entry name" value="Oxidored_FMN"/>
    <property type="match status" value="1"/>
</dbReference>
<keyword evidence="4" id="KW-0521">NADP</keyword>
<evidence type="ECO:0000313" key="8">
    <source>
        <dbReference type="Proteomes" id="UP000283374"/>
    </source>
</evidence>
<keyword evidence="2" id="KW-0285">Flavoprotein</keyword>
<evidence type="ECO:0000256" key="3">
    <source>
        <dbReference type="ARBA" id="ARBA00022643"/>
    </source>
</evidence>
<keyword evidence="5" id="KW-0560">Oxidoreductase</keyword>
<dbReference type="PANTHER" id="PTHR43303:SF4">
    <property type="entry name" value="NADPH DEHYDROGENASE C23G7.10C-RELATED"/>
    <property type="match status" value="1"/>
</dbReference>
<dbReference type="RefSeq" id="WP_118768306.1">
    <property type="nucleotide sequence ID" value="NZ_QWKP01000218.1"/>
</dbReference>
<protein>
    <submittedName>
        <fullName evidence="7">NADH:flavin oxidoreductase/NADH oxidase</fullName>
    </submittedName>
</protein>
<dbReference type="Gene3D" id="3.20.20.70">
    <property type="entry name" value="Aldolase class I"/>
    <property type="match status" value="1"/>
</dbReference>
<dbReference type="GO" id="GO:0003959">
    <property type="term" value="F:NADPH dehydrogenase activity"/>
    <property type="evidence" value="ECO:0007669"/>
    <property type="project" value="InterPro"/>
</dbReference>
<evidence type="ECO:0000259" key="6">
    <source>
        <dbReference type="Pfam" id="PF00724"/>
    </source>
</evidence>
<dbReference type="PANTHER" id="PTHR43303">
    <property type="entry name" value="NADPH DEHYDROGENASE C23G7.10C-RELATED"/>
    <property type="match status" value="1"/>
</dbReference>
<keyword evidence="8" id="KW-1185">Reference proteome</keyword>
<dbReference type="OrthoDB" id="3169239at2"/>
<sequence length="367" mass="38256">MTSLFDPITLRGTTFANRAWLAPMCQYSAVDGVPNDWHLVHLGARAAGGFGLLLTEATAVVPEGRISPQDTGIWDDEQVAAWRRITDFVHARGTKIGIQLAHAGRKASTHSPFSSGRGSVPPAEGGWGTVGPSALAFAGYAEPSALTAAEIAEIPGQFAAAARRSLAAGFDVVEIHAAHGYLLHQFLSPLSNVRDDEYGGSLENRARLLAATVEAVRAAWPDELPLIVRVSATDWVEGGLTVEDVALVAKDLAGRGVDLIDVSTGGNAAAEIPVGPGYQVPAAREVRASAGLAVAAVGLLDDPVLAEHVIATGEADAVLVGRGALRDPSWALRAAHELGVVTQALPLDASSATTTGWQPQYVRGAWR</sequence>
<dbReference type="Proteomes" id="UP000283374">
    <property type="component" value="Unassembled WGS sequence"/>
</dbReference>
<dbReference type="GO" id="GO:0010181">
    <property type="term" value="F:FMN binding"/>
    <property type="evidence" value="ECO:0007669"/>
    <property type="project" value="InterPro"/>
</dbReference>
<dbReference type="InterPro" id="IPR044152">
    <property type="entry name" value="YqjM-like"/>
</dbReference>
<evidence type="ECO:0000313" key="7">
    <source>
        <dbReference type="EMBL" id="RHA37983.1"/>
    </source>
</evidence>
<evidence type="ECO:0000256" key="2">
    <source>
        <dbReference type="ARBA" id="ARBA00022630"/>
    </source>
</evidence>
<reference evidence="7 8" key="1">
    <citation type="submission" date="2018-08" db="EMBL/GenBank/DDBJ databases">
        <title>Cellulomonas rhizosphaerae sp. nov., a novel actinomycete isolated from soil.</title>
        <authorList>
            <person name="Tian Y."/>
        </authorList>
    </citation>
    <scope>NUCLEOTIDE SEQUENCE [LARGE SCALE GENOMIC DNA]</scope>
    <source>
        <strain evidence="7 8">NEAU-TCZ24</strain>
    </source>
</reference>
<dbReference type="InterPro" id="IPR001155">
    <property type="entry name" value="OxRdtase_FMN_N"/>
</dbReference>
<proteinExistence type="predicted"/>
<organism evidence="7 8">
    <name type="scientific">Cellulomonas rhizosphaerae</name>
    <dbReference type="NCBI Taxonomy" id="2293719"/>
    <lineage>
        <taxon>Bacteria</taxon>
        <taxon>Bacillati</taxon>
        <taxon>Actinomycetota</taxon>
        <taxon>Actinomycetes</taxon>
        <taxon>Micrococcales</taxon>
        <taxon>Cellulomonadaceae</taxon>
        <taxon>Cellulomonas</taxon>
    </lineage>
</organism>
<dbReference type="InterPro" id="IPR013785">
    <property type="entry name" value="Aldolase_TIM"/>
</dbReference>
<dbReference type="SUPFAM" id="SSF51395">
    <property type="entry name" value="FMN-linked oxidoreductases"/>
    <property type="match status" value="1"/>
</dbReference>
<evidence type="ECO:0000256" key="1">
    <source>
        <dbReference type="ARBA" id="ARBA00001917"/>
    </source>
</evidence>
<dbReference type="GO" id="GO:0050661">
    <property type="term" value="F:NADP binding"/>
    <property type="evidence" value="ECO:0007669"/>
    <property type="project" value="InterPro"/>
</dbReference>
<feature type="domain" description="NADH:flavin oxidoreductase/NADH oxidase N-terminal" evidence="6">
    <location>
        <begin position="3"/>
        <end position="338"/>
    </location>
</feature>
<dbReference type="CDD" id="cd02932">
    <property type="entry name" value="OYE_YqiM_FMN"/>
    <property type="match status" value="1"/>
</dbReference>
<comment type="caution">
    <text evidence="7">The sequence shown here is derived from an EMBL/GenBank/DDBJ whole genome shotgun (WGS) entry which is preliminary data.</text>
</comment>
<comment type="cofactor">
    <cofactor evidence="1">
        <name>FMN</name>
        <dbReference type="ChEBI" id="CHEBI:58210"/>
    </cofactor>
</comment>
<keyword evidence="3" id="KW-0288">FMN</keyword>
<evidence type="ECO:0000256" key="5">
    <source>
        <dbReference type="ARBA" id="ARBA00023002"/>
    </source>
</evidence>